<dbReference type="Pfam" id="PF01535">
    <property type="entry name" value="PPR"/>
    <property type="match status" value="5"/>
</dbReference>
<feature type="repeat" description="PPR" evidence="3">
    <location>
        <begin position="328"/>
        <end position="362"/>
    </location>
</feature>
<evidence type="ECO:0000313" key="4">
    <source>
        <dbReference type="EMBL" id="RAL52629.1"/>
    </source>
</evidence>
<dbReference type="PANTHER" id="PTHR47926:SF525">
    <property type="entry name" value="EMB2261"/>
    <property type="match status" value="1"/>
</dbReference>
<proteinExistence type="inferred from homology"/>
<feature type="repeat" description="PPR" evidence="3">
    <location>
        <begin position="125"/>
        <end position="159"/>
    </location>
</feature>
<dbReference type="GO" id="GO:0003723">
    <property type="term" value="F:RNA binding"/>
    <property type="evidence" value="ECO:0007669"/>
    <property type="project" value="InterPro"/>
</dbReference>
<evidence type="ECO:0000313" key="5">
    <source>
        <dbReference type="Proteomes" id="UP000249390"/>
    </source>
</evidence>
<dbReference type="FunFam" id="1.25.40.10:FF:001535">
    <property type="entry name" value="Putative pentatricopeptide repeat-containing protein, mitochondrial"/>
    <property type="match status" value="1"/>
</dbReference>
<evidence type="ECO:0000256" key="1">
    <source>
        <dbReference type="ARBA" id="ARBA00022737"/>
    </source>
</evidence>
<dbReference type="FunFam" id="1.25.40.10:FF:000285">
    <property type="entry name" value="Pentatricopeptide repeat-containing protein, chloroplastic"/>
    <property type="match status" value="1"/>
</dbReference>
<feature type="repeat" description="PPR" evidence="3">
    <location>
        <begin position="425"/>
        <end position="459"/>
    </location>
</feature>
<dbReference type="Pfam" id="PF13041">
    <property type="entry name" value="PPR_2"/>
    <property type="match status" value="2"/>
</dbReference>
<gene>
    <name evidence="4" type="ORF">DM860_007397</name>
</gene>
<accession>A0A328E7P0</accession>
<name>A0A328E7P0_9ASTE</name>
<dbReference type="SUPFAM" id="SSF48452">
    <property type="entry name" value="TPR-like"/>
    <property type="match status" value="1"/>
</dbReference>
<sequence length="629" mass="70802">MTRLVKSFYGCRTRRHYRAVPNPASKEFEIIQFCNSGHISKALKLLNSLDLTDIINVKPVLYATLVQGCVKTGSFNAGLQLQARVIKAGLDTDRFVGNNLLSLYFKLGRNFSETRRLFDGLVYKDVVSWSSIISGYVRAGKPHLSLVLYEEMVDFGVEPNAFTLSTSIKACSELRELRLGQCFHGAVITRGFYDNSVIFSGLIDMYGKNYKPGDALKLFDEIPILDDICWTSMISALTKNDLFREALEIFHSEHRKQKLLPGTHTFGSVLTAVGNLGMLKEGKQVHAKVLAHGMCGDVYVNSCLVDMYAKCGLMNESRRVFDSMDKRNSVSWCALLTGYCHQGEYDKVIDLFKMMDEVELHAFGTVIRACSGLAALKLGKEVHCQFLRRGGFMDIVVESALVDLYAKCGCFGAAHNVFTRMDVRNVVSWNSMISGFAQNGRGEEAIKTFNNMIGEGFKPDYITFVSVLTACSHSGFVDMGRKYFCSMMNDYGIKARLEHYGCMIDLLCRAGELEEAECLINRSEFKSDPSLWICLLGACSSTTDPIVAERISKRTIELKPDYHMSYVYLGNVYKATGRWDDALKIRRKMQQKRVIKIPGKSWVESNENLGHFPYYRSEQNNPELLNSKA</sequence>
<evidence type="ECO:0000256" key="3">
    <source>
        <dbReference type="PROSITE-ProRule" id="PRU00708"/>
    </source>
</evidence>
<comment type="similarity">
    <text evidence="2">Belongs to the PPR family. PCMP-E subfamily.</text>
</comment>
<dbReference type="InterPro" id="IPR002885">
    <property type="entry name" value="PPR_rpt"/>
</dbReference>
<dbReference type="AlphaFoldDB" id="A0A328E7P0"/>
<dbReference type="EMBL" id="NQVE01000030">
    <property type="protein sequence ID" value="RAL52629.1"/>
    <property type="molecule type" value="Genomic_DNA"/>
</dbReference>
<dbReference type="NCBIfam" id="TIGR00756">
    <property type="entry name" value="PPR"/>
    <property type="match status" value="5"/>
</dbReference>
<dbReference type="InterPro" id="IPR046848">
    <property type="entry name" value="E_motif"/>
</dbReference>
<dbReference type="PROSITE" id="PS51375">
    <property type="entry name" value="PPR"/>
    <property type="match status" value="4"/>
</dbReference>
<comment type="caution">
    <text evidence="4">The sequence shown here is derived from an EMBL/GenBank/DDBJ whole genome shotgun (WGS) entry which is preliminary data.</text>
</comment>
<organism evidence="4 5">
    <name type="scientific">Cuscuta australis</name>
    <dbReference type="NCBI Taxonomy" id="267555"/>
    <lineage>
        <taxon>Eukaryota</taxon>
        <taxon>Viridiplantae</taxon>
        <taxon>Streptophyta</taxon>
        <taxon>Embryophyta</taxon>
        <taxon>Tracheophyta</taxon>
        <taxon>Spermatophyta</taxon>
        <taxon>Magnoliopsida</taxon>
        <taxon>eudicotyledons</taxon>
        <taxon>Gunneridae</taxon>
        <taxon>Pentapetalae</taxon>
        <taxon>asterids</taxon>
        <taxon>lamiids</taxon>
        <taxon>Solanales</taxon>
        <taxon>Convolvulaceae</taxon>
        <taxon>Cuscuteae</taxon>
        <taxon>Cuscuta</taxon>
        <taxon>Cuscuta subgen. Grammica</taxon>
        <taxon>Cuscuta sect. Cleistogrammica</taxon>
    </lineage>
</organism>
<keyword evidence="5" id="KW-1185">Reference proteome</keyword>
<feature type="repeat" description="PPR" evidence="3">
    <location>
        <begin position="226"/>
        <end position="261"/>
    </location>
</feature>
<dbReference type="Pfam" id="PF20431">
    <property type="entry name" value="E_motif"/>
    <property type="match status" value="1"/>
</dbReference>
<dbReference type="Gene3D" id="1.25.40.10">
    <property type="entry name" value="Tetratricopeptide repeat domain"/>
    <property type="match status" value="5"/>
</dbReference>
<protein>
    <recommendedName>
        <fullName evidence="6">Pentacotripeptide-repeat region of PRORP domain-containing protein</fullName>
    </recommendedName>
</protein>
<dbReference type="Proteomes" id="UP000249390">
    <property type="component" value="Unassembled WGS sequence"/>
</dbReference>
<dbReference type="GO" id="GO:0009451">
    <property type="term" value="P:RNA modification"/>
    <property type="evidence" value="ECO:0007669"/>
    <property type="project" value="InterPro"/>
</dbReference>
<reference evidence="4 5" key="1">
    <citation type="submission" date="2018-06" db="EMBL/GenBank/DDBJ databases">
        <title>The Genome of Cuscuta australis (Dodder) Provides Insight into the Evolution of Plant Parasitism.</title>
        <authorList>
            <person name="Liu H."/>
        </authorList>
    </citation>
    <scope>NUCLEOTIDE SEQUENCE [LARGE SCALE GENOMIC DNA]</scope>
    <source>
        <strain evidence="5">cv. Yunnan</strain>
        <tissue evidence="4">Vines</tissue>
    </source>
</reference>
<keyword evidence="1" id="KW-0677">Repeat</keyword>
<dbReference type="InterPro" id="IPR046960">
    <property type="entry name" value="PPR_At4g14850-like_plant"/>
</dbReference>
<dbReference type="FunFam" id="1.25.40.10:FF:001093">
    <property type="entry name" value="Pentatricopeptide repeat-containing protein At2g34400"/>
    <property type="match status" value="1"/>
</dbReference>
<evidence type="ECO:0000256" key="2">
    <source>
        <dbReference type="ARBA" id="ARBA00061659"/>
    </source>
</evidence>
<dbReference type="PANTHER" id="PTHR47926">
    <property type="entry name" value="PENTATRICOPEPTIDE REPEAT-CONTAINING PROTEIN"/>
    <property type="match status" value="1"/>
</dbReference>
<dbReference type="InterPro" id="IPR011990">
    <property type="entry name" value="TPR-like_helical_dom_sf"/>
</dbReference>
<evidence type="ECO:0008006" key="6">
    <source>
        <dbReference type="Google" id="ProtNLM"/>
    </source>
</evidence>